<evidence type="ECO:0000313" key="3">
    <source>
        <dbReference type="Proteomes" id="UP000654482"/>
    </source>
</evidence>
<keyword evidence="1" id="KW-1133">Transmembrane helix</keyword>
<keyword evidence="1" id="KW-0812">Transmembrane</keyword>
<dbReference type="Proteomes" id="UP000654482">
    <property type="component" value="Unassembled WGS sequence"/>
</dbReference>
<sequence>MSNKSKGSFIGGMLVGTAIGTVIGVLIAPRPGRETRQILKKSAEALPELAEDLSTTVQLQADRLSESAMQNWEGTLAQLKDAIAAGIEASQLKTKELQESRDISSSANNRL</sequence>
<dbReference type="InterPro" id="IPR024623">
    <property type="entry name" value="YtxH"/>
</dbReference>
<protein>
    <submittedName>
        <fullName evidence="2">YtxH domain-containing protein</fullName>
    </submittedName>
</protein>
<organism evidence="2 3">
    <name type="scientific">Lusitaniella coriacea LEGE 07157</name>
    <dbReference type="NCBI Taxonomy" id="945747"/>
    <lineage>
        <taxon>Bacteria</taxon>
        <taxon>Bacillati</taxon>
        <taxon>Cyanobacteriota</taxon>
        <taxon>Cyanophyceae</taxon>
        <taxon>Spirulinales</taxon>
        <taxon>Lusitaniellaceae</taxon>
        <taxon>Lusitaniella</taxon>
    </lineage>
</organism>
<gene>
    <name evidence="2" type="ORF">IQ249_21865</name>
</gene>
<accession>A0A8J7DZJ8</accession>
<dbReference type="PANTHER" id="PTHR35792">
    <property type="entry name" value="GENERAL STRESS PROTEIN"/>
    <property type="match status" value="1"/>
</dbReference>
<dbReference type="AlphaFoldDB" id="A0A8J7DZJ8"/>
<dbReference type="EMBL" id="JADEWZ010000051">
    <property type="protein sequence ID" value="MBE9118539.1"/>
    <property type="molecule type" value="Genomic_DNA"/>
</dbReference>
<keyword evidence="1" id="KW-0472">Membrane</keyword>
<dbReference type="Pfam" id="PF12732">
    <property type="entry name" value="YtxH"/>
    <property type="match status" value="1"/>
</dbReference>
<evidence type="ECO:0000313" key="2">
    <source>
        <dbReference type="EMBL" id="MBE9118539.1"/>
    </source>
</evidence>
<dbReference type="RefSeq" id="WP_194031622.1">
    <property type="nucleotide sequence ID" value="NZ_JADEWZ010000051.1"/>
</dbReference>
<reference evidence="2" key="1">
    <citation type="submission" date="2020-10" db="EMBL/GenBank/DDBJ databases">
        <authorList>
            <person name="Castelo-Branco R."/>
            <person name="Eusebio N."/>
            <person name="Adriana R."/>
            <person name="Vieira A."/>
            <person name="Brugerolle De Fraissinette N."/>
            <person name="Rezende De Castro R."/>
            <person name="Schneider M.P."/>
            <person name="Vasconcelos V."/>
            <person name="Leao P.N."/>
        </authorList>
    </citation>
    <scope>NUCLEOTIDE SEQUENCE</scope>
    <source>
        <strain evidence="2">LEGE 07157</strain>
    </source>
</reference>
<comment type="caution">
    <text evidence="2">The sequence shown here is derived from an EMBL/GenBank/DDBJ whole genome shotgun (WGS) entry which is preliminary data.</text>
</comment>
<dbReference type="PANTHER" id="PTHR35792:SF1">
    <property type="entry name" value="SLL0268 PROTEIN"/>
    <property type="match status" value="1"/>
</dbReference>
<proteinExistence type="predicted"/>
<evidence type="ECO:0000256" key="1">
    <source>
        <dbReference type="SAM" id="Phobius"/>
    </source>
</evidence>
<dbReference type="InterPro" id="IPR052928">
    <property type="entry name" value="Desiccation-related_membrane"/>
</dbReference>
<name>A0A8J7DZJ8_9CYAN</name>
<feature type="transmembrane region" description="Helical" evidence="1">
    <location>
        <begin position="6"/>
        <end position="28"/>
    </location>
</feature>
<keyword evidence="3" id="KW-1185">Reference proteome</keyword>